<evidence type="ECO:0000256" key="2">
    <source>
        <dbReference type="ARBA" id="ARBA00006679"/>
    </source>
</evidence>
<dbReference type="AlphaFoldDB" id="A0A972GQS5"/>
<evidence type="ECO:0000256" key="1">
    <source>
        <dbReference type="ARBA" id="ARBA00004651"/>
    </source>
</evidence>
<comment type="subcellular location">
    <subcellularLocation>
        <location evidence="1">Cell membrane</location>
        <topology evidence="1">Multi-pass membrane protein</topology>
    </subcellularLocation>
</comment>
<comment type="similarity">
    <text evidence="2">Belongs to the DoxX family.</text>
</comment>
<reference evidence="8" key="1">
    <citation type="submission" date="2019-10" db="EMBL/GenBank/DDBJ databases">
        <title>Description of Paenibacillus glebae sp. nov.</title>
        <authorList>
            <person name="Carlier A."/>
            <person name="Qi S."/>
        </authorList>
    </citation>
    <scope>NUCLEOTIDE SEQUENCE</scope>
    <source>
        <strain evidence="8">LMG 31456</strain>
    </source>
</reference>
<feature type="transmembrane region" description="Helical" evidence="7">
    <location>
        <begin position="46"/>
        <end position="67"/>
    </location>
</feature>
<dbReference type="Proteomes" id="UP000641588">
    <property type="component" value="Unassembled WGS sequence"/>
</dbReference>
<evidence type="ECO:0000256" key="6">
    <source>
        <dbReference type="ARBA" id="ARBA00023136"/>
    </source>
</evidence>
<gene>
    <name evidence="8" type="ORF">GC093_02405</name>
</gene>
<keyword evidence="4 7" id="KW-0812">Transmembrane</keyword>
<organism evidence="8 9">
    <name type="scientific">Paenibacillus foliorum</name>
    <dbReference type="NCBI Taxonomy" id="2654974"/>
    <lineage>
        <taxon>Bacteria</taxon>
        <taxon>Bacillati</taxon>
        <taxon>Bacillota</taxon>
        <taxon>Bacilli</taxon>
        <taxon>Bacillales</taxon>
        <taxon>Paenibacillaceae</taxon>
        <taxon>Paenibacillus</taxon>
    </lineage>
</organism>
<dbReference type="PANTHER" id="PTHR33452">
    <property type="entry name" value="OXIDOREDUCTASE CATD-RELATED"/>
    <property type="match status" value="1"/>
</dbReference>
<keyword evidence="9" id="KW-1185">Reference proteome</keyword>
<feature type="transmembrane region" description="Helical" evidence="7">
    <location>
        <begin position="74"/>
        <end position="94"/>
    </location>
</feature>
<dbReference type="Pfam" id="PF07681">
    <property type="entry name" value="DoxX"/>
    <property type="match status" value="1"/>
</dbReference>
<dbReference type="GO" id="GO:0005886">
    <property type="term" value="C:plasma membrane"/>
    <property type="evidence" value="ECO:0007669"/>
    <property type="project" value="UniProtKB-SubCell"/>
</dbReference>
<evidence type="ECO:0000256" key="3">
    <source>
        <dbReference type="ARBA" id="ARBA00022475"/>
    </source>
</evidence>
<comment type="caution">
    <text evidence="8">The sequence shown here is derived from an EMBL/GenBank/DDBJ whole genome shotgun (WGS) entry which is preliminary data.</text>
</comment>
<proteinExistence type="inferred from homology"/>
<evidence type="ECO:0000256" key="7">
    <source>
        <dbReference type="SAM" id="Phobius"/>
    </source>
</evidence>
<accession>A0A972GQS5</accession>
<evidence type="ECO:0000313" key="9">
    <source>
        <dbReference type="Proteomes" id="UP000641588"/>
    </source>
</evidence>
<dbReference type="InterPro" id="IPR032808">
    <property type="entry name" value="DoxX"/>
</dbReference>
<dbReference type="PANTHER" id="PTHR33452:SF1">
    <property type="entry name" value="INNER MEMBRANE PROTEIN YPHA-RELATED"/>
    <property type="match status" value="1"/>
</dbReference>
<feature type="transmembrane region" description="Helical" evidence="7">
    <location>
        <begin position="7"/>
        <end position="26"/>
    </location>
</feature>
<dbReference type="RefSeq" id="WP_171650262.1">
    <property type="nucleotide sequence ID" value="NZ_WHOD01000009.1"/>
</dbReference>
<keyword evidence="5 7" id="KW-1133">Transmembrane helix</keyword>
<name>A0A972GQS5_9BACL</name>
<evidence type="ECO:0000313" key="8">
    <source>
        <dbReference type="EMBL" id="NOU92087.1"/>
    </source>
</evidence>
<evidence type="ECO:0000256" key="4">
    <source>
        <dbReference type="ARBA" id="ARBA00022692"/>
    </source>
</evidence>
<keyword evidence="3" id="KW-1003">Cell membrane</keyword>
<keyword evidence="6 7" id="KW-0472">Membrane</keyword>
<sequence>MNQASSIIYTIVRILLGVMFIGHGVAKFQMGLGNTAEWFSSIGLPGFFAYVVAYLELIGGAALLLGFATRYISIAYVLLMIGAIIVVKLPMGLLGNAQAAGFELELAYMLAALSLTVDPMKGWGIDRLLFARKA</sequence>
<dbReference type="InterPro" id="IPR051907">
    <property type="entry name" value="DoxX-like_oxidoreductase"/>
</dbReference>
<evidence type="ECO:0000256" key="5">
    <source>
        <dbReference type="ARBA" id="ARBA00022989"/>
    </source>
</evidence>
<protein>
    <submittedName>
        <fullName evidence="8">DoxX family membrane protein</fullName>
    </submittedName>
</protein>
<dbReference type="EMBL" id="WHOD01000009">
    <property type="protein sequence ID" value="NOU92087.1"/>
    <property type="molecule type" value="Genomic_DNA"/>
</dbReference>